<organism evidence="2 3">
    <name type="scientific">Thiocystis violascens (strain ATCC 17096 / DSM 198 / 6111)</name>
    <name type="common">Chromatium violascens</name>
    <dbReference type="NCBI Taxonomy" id="765911"/>
    <lineage>
        <taxon>Bacteria</taxon>
        <taxon>Pseudomonadati</taxon>
        <taxon>Pseudomonadota</taxon>
        <taxon>Gammaproteobacteria</taxon>
        <taxon>Chromatiales</taxon>
        <taxon>Chromatiaceae</taxon>
        <taxon>Thiocystis</taxon>
    </lineage>
</organism>
<name>I3Y606_THIV6</name>
<dbReference type="STRING" id="765911.Thivi_0355"/>
<dbReference type="InterPro" id="IPR031800">
    <property type="entry name" value="PilZ_atypical"/>
</dbReference>
<dbReference type="KEGG" id="tvi:Thivi_0355"/>
<accession>I3Y606</accession>
<protein>
    <recommendedName>
        <fullName evidence="1">Cyclic di-GMP receptor atypical PilZ domain-containing protein</fullName>
    </recommendedName>
</protein>
<gene>
    <name evidence="2" type="ordered locus">Thivi_0355</name>
</gene>
<dbReference type="OrthoDB" id="9151696at2"/>
<dbReference type="eggNOG" id="ENOG5033CX7">
    <property type="taxonomic scope" value="Bacteria"/>
</dbReference>
<sequence length="196" mass="21967">MAMEDWRDVLGEGLAVTLELPVAPSDRMPTTSDAASRLLEAIAVLEAEPQGHAKEDPVTPELARLELKIDLLMDLVTTLLADKIPRRSRVGLSGDGLVLPATVLTSDCERIEVFPCHWLAQPLVLELSRVQCRGDECGATWRSPDDGFKEVLRRWVFRMHRREVARRRFQSGAAREETSLFLSNSSMHASQHGFEH</sequence>
<reference evidence="2 3" key="1">
    <citation type="submission" date="2012-06" db="EMBL/GenBank/DDBJ databases">
        <title>Complete sequence of Thiocystis violascens DSM 198.</title>
        <authorList>
            <consortium name="US DOE Joint Genome Institute"/>
            <person name="Lucas S."/>
            <person name="Han J."/>
            <person name="Lapidus A."/>
            <person name="Cheng J.-F."/>
            <person name="Goodwin L."/>
            <person name="Pitluck S."/>
            <person name="Peters L."/>
            <person name="Ovchinnikova G."/>
            <person name="Teshima H."/>
            <person name="Detter J.C."/>
            <person name="Han C."/>
            <person name="Tapia R."/>
            <person name="Land M."/>
            <person name="Hauser L."/>
            <person name="Kyrpides N."/>
            <person name="Ivanova N."/>
            <person name="Pagani I."/>
            <person name="Vogl K."/>
            <person name="Liu Z."/>
            <person name="Frigaard N.-U."/>
            <person name="Bryant D."/>
            <person name="Woyke T."/>
        </authorList>
    </citation>
    <scope>NUCLEOTIDE SEQUENCE [LARGE SCALE GENOMIC DNA]</scope>
    <source>
        <strain evidence="3">ATCC 17096 / DSM 198 / 6111</strain>
    </source>
</reference>
<feature type="domain" description="Cyclic di-GMP receptor atypical PilZ" evidence="1">
    <location>
        <begin position="41"/>
        <end position="168"/>
    </location>
</feature>
<dbReference type="EMBL" id="CP003154">
    <property type="protein sequence ID" value="AFL72424.1"/>
    <property type="molecule type" value="Genomic_DNA"/>
</dbReference>
<dbReference type="AlphaFoldDB" id="I3Y606"/>
<proteinExistence type="predicted"/>
<dbReference type="HOGENOM" id="CLU_1389664_0_0_6"/>
<dbReference type="Proteomes" id="UP000006062">
    <property type="component" value="Chromosome"/>
</dbReference>
<dbReference type="RefSeq" id="WP_014776928.1">
    <property type="nucleotide sequence ID" value="NC_018012.1"/>
</dbReference>
<evidence type="ECO:0000259" key="1">
    <source>
        <dbReference type="Pfam" id="PF16823"/>
    </source>
</evidence>
<evidence type="ECO:0000313" key="3">
    <source>
        <dbReference type="Proteomes" id="UP000006062"/>
    </source>
</evidence>
<evidence type="ECO:0000313" key="2">
    <source>
        <dbReference type="EMBL" id="AFL72424.1"/>
    </source>
</evidence>
<keyword evidence="3" id="KW-1185">Reference proteome</keyword>
<dbReference type="Pfam" id="PF16823">
    <property type="entry name" value="tPilZ"/>
    <property type="match status" value="1"/>
</dbReference>